<dbReference type="EMBL" id="GL871496">
    <property type="protein sequence ID" value="EGC29039.1"/>
    <property type="molecule type" value="Genomic_DNA"/>
</dbReference>
<dbReference type="SUPFAM" id="SSF143865">
    <property type="entry name" value="CorA soluble domain-like"/>
    <property type="match status" value="1"/>
</dbReference>
<dbReference type="KEGG" id="dpp:DICPUDRAFT_51515"/>
<dbReference type="VEuPathDB" id="AmoebaDB:DICPUDRAFT_51515"/>
<organism evidence="7 8">
    <name type="scientific">Dictyostelium purpureum</name>
    <name type="common">Slime mold</name>
    <dbReference type="NCBI Taxonomy" id="5786"/>
    <lineage>
        <taxon>Eukaryota</taxon>
        <taxon>Amoebozoa</taxon>
        <taxon>Evosea</taxon>
        <taxon>Eumycetozoa</taxon>
        <taxon>Dictyostelia</taxon>
        <taxon>Dictyosteliales</taxon>
        <taxon>Dictyosteliaceae</taxon>
        <taxon>Dictyostelium</taxon>
    </lineage>
</organism>
<dbReference type="Gene3D" id="3.30.460.20">
    <property type="entry name" value="CorA soluble domain-like"/>
    <property type="match status" value="1"/>
</dbReference>
<dbReference type="OrthoDB" id="29879at2759"/>
<evidence type="ECO:0000256" key="5">
    <source>
        <dbReference type="ARBA" id="ARBA00023136"/>
    </source>
</evidence>
<dbReference type="RefSeq" id="XP_003294437.1">
    <property type="nucleotide sequence ID" value="XM_003294389.1"/>
</dbReference>
<dbReference type="Proteomes" id="UP000001064">
    <property type="component" value="Unassembled WGS sequence"/>
</dbReference>
<sequence length="388" mass="44163">MTKEFEFDILRQSQNSSNHLSSSGGGGAASVVSKNKTILDEGRHIFITNQTTTVNEEVSFKELIEFLKEQMNDNNKDKYENKIHYWVDLQGIENDEISELCDLLSIHPLTKKDIIRQETREKCEFFSNHIFLVVNEIHYAPGSNVLVAATLNLLLFSRIVFTIHNEELLSTHQVIRMLKYTQNGGLPSSGWIIYAYLDSIVDIYIDLVDKIMLETQSLDELVLVLSGIKQNELFTRIGLAGRRVTNLHSGVFGKSEIISVLLRDEKLIPSDMMRYLNNVQDHVLRMLQKLALSQRLLSNLNNIYMARVSLEVSDASNSVNRNMRKFTAISTVFIPLTLLSGIMGMNVRFPGMVGFPGGDSYYYFIGILLIMLVFSVVVSSLFYRAKWL</sequence>
<dbReference type="eggNOG" id="ENOG502QPTQ">
    <property type="taxonomic scope" value="Eukaryota"/>
</dbReference>
<comment type="subcellular location">
    <subcellularLocation>
        <location evidence="1">Membrane</location>
        <topology evidence="1">Multi-pass membrane protein</topology>
    </subcellularLocation>
</comment>
<dbReference type="GO" id="GO:0016020">
    <property type="term" value="C:membrane"/>
    <property type="evidence" value="ECO:0000318"/>
    <property type="project" value="GO_Central"/>
</dbReference>
<dbReference type="PANTHER" id="PTHR21535:SF51">
    <property type="entry name" value="MANGANESE RESISTANCE PROTEIN MNR2"/>
    <property type="match status" value="1"/>
</dbReference>
<dbReference type="PANTHER" id="PTHR21535">
    <property type="entry name" value="MAGNESIUM AND COBALT TRANSPORT PROTEIN/MITOCHONDRIAL IMPORT INNER MEMBRANE TRANSLOCASE SUBUNIT TIM8"/>
    <property type="match status" value="1"/>
</dbReference>
<feature type="transmembrane region" description="Helical" evidence="6">
    <location>
        <begin position="326"/>
        <end position="349"/>
    </location>
</feature>
<comment type="similarity">
    <text evidence="2">Belongs to the CorA metal ion transporter (MIT) (TC 1.A.35) family.</text>
</comment>
<dbReference type="OMA" id="ETGEVMC"/>
<dbReference type="STRING" id="5786.F1A441"/>
<accession>F1A441</accession>
<dbReference type="InterPro" id="IPR044089">
    <property type="entry name" value="Alr1-like"/>
</dbReference>
<keyword evidence="5 6" id="KW-0472">Membrane</keyword>
<evidence type="ECO:0000256" key="4">
    <source>
        <dbReference type="ARBA" id="ARBA00022989"/>
    </source>
</evidence>
<evidence type="ECO:0000313" key="8">
    <source>
        <dbReference type="Proteomes" id="UP000001064"/>
    </source>
</evidence>
<evidence type="ECO:0000256" key="1">
    <source>
        <dbReference type="ARBA" id="ARBA00004141"/>
    </source>
</evidence>
<dbReference type="CDD" id="cd12829">
    <property type="entry name" value="Alr1p-like"/>
    <property type="match status" value="1"/>
</dbReference>
<evidence type="ECO:0000313" key="7">
    <source>
        <dbReference type="EMBL" id="EGC29039.1"/>
    </source>
</evidence>
<dbReference type="GO" id="GO:0010961">
    <property type="term" value="P:intracellular magnesium ion homeostasis"/>
    <property type="evidence" value="ECO:0000318"/>
    <property type="project" value="GO_Central"/>
</dbReference>
<evidence type="ECO:0000256" key="6">
    <source>
        <dbReference type="SAM" id="Phobius"/>
    </source>
</evidence>
<dbReference type="InterPro" id="IPR002523">
    <property type="entry name" value="MgTranspt_CorA/ZnTranspt_ZntB"/>
</dbReference>
<feature type="transmembrane region" description="Helical" evidence="6">
    <location>
        <begin position="361"/>
        <end position="383"/>
    </location>
</feature>
<dbReference type="SUPFAM" id="SSF144083">
    <property type="entry name" value="Magnesium transport protein CorA, transmembrane region"/>
    <property type="match status" value="1"/>
</dbReference>
<evidence type="ECO:0000256" key="2">
    <source>
        <dbReference type="ARBA" id="ARBA00009765"/>
    </source>
</evidence>
<keyword evidence="8" id="KW-1185">Reference proteome</keyword>
<evidence type="ECO:0000256" key="3">
    <source>
        <dbReference type="ARBA" id="ARBA00022692"/>
    </source>
</evidence>
<dbReference type="GeneID" id="10506743"/>
<keyword evidence="3 6" id="KW-0812">Transmembrane</keyword>
<dbReference type="Pfam" id="PF01544">
    <property type="entry name" value="CorA"/>
    <property type="match status" value="1"/>
</dbReference>
<dbReference type="GO" id="GO:0015095">
    <property type="term" value="F:magnesium ion transmembrane transporter activity"/>
    <property type="evidence" value="ECO:0000318"/>
    <property type="project" value="GO_Central"/>
</dbReference>
<proteinExistence type="inferred from homology"/>
<protein>
    <submittedName>
        <fullName evidence="7">Uncharacterized protein</fullName>
    </submittedName>
</protein>
<dbReference type="InterPro" id="IPR045863">
    <property type="entry name" value="CorA_TM1_TM2"/>
</dbReference>
<keyword evidence="4 6" id="KW-1133">Transmembrane helix</keyword>
<dbReference type="InterPro" id="IPR045861">
    <property type="entry name" value="CorA_cytoplasmic_dom"/>
</dbReference>
<gene>
    <name evidence="7" type="ORF">DICPUDRAFT_51515</name>
</gene>
<dbReference type="AlphaFoldDB" id="F1A441"/>
<name>F1A441_DICPU</name>
<dbReference type="Gene3D" id="1.20.58.340">
    <property type="entry name" value="Magnesium transport protein CorA, transmembrane region"/>
    <property type="match status" value="2"/>
</dbReference>
<dbReference type="FunCoup" id="F1A441">
    <property type="interactions" value="42"/>
</dbReference>
<reference evidence="8" key="1">
    <citation type="journal article" date="2011" name="Genome Biol.">
        <title>Comparative genomics of the social amoebae Dictyostelium discoideum and Dictyostelium purpureum.</title>
        <authorList>
            <consortium name="US DOE Joint Genome Institute (JGI-PGF)"/>
            <person name="Sucgang R."/>
            <person name="Kuo A."/>
            <person name="Tian X."/>
            <person name="Salerno W."/>
            <person name="Parikh A."/>
            <person name="Feasley C.L."/>
            <person name="Dalin E."/>
            <person name="Tu H."/>
            <person name="Huang E."/>
            <person name="Barry K."/>
            <person name="Lindquist E."/>
            <person name="Shapiro H."/>
            <person name="Bruce D."/>
            <person name="Schmutz J."/>
            <person name="Salamov A."/>
            <person name="Fey P."/>
            <person name="Gaudet P."/>
            <person name="Anjard C."/>
            <person name="Babu M.M."/>
            <person name="Basu S."/>
            <person name="Bushmanova Y."/>
            <person name="van der Wel H."/>
            <person name="Katoh-Kurasawa M."/>
            <person name="Dinh C."/>
            <person name="Coutinho P.M."/>
            <person name="Saito T."/>
            <person name="Elias M."/>
            <person name="Schaap P."/>
            <person name="Kay R.R."/>
            <person name="Henrissat B."/>
            <person name="Eichinger L."/>
            <person name="Rivero F."/>
            <person name="Putnam N.H."/>
            <person name="West C.M."/>
            <person name="Loomis W.F."/>
            <person name="Chisholm R.L."/>
            <person name="Shaulsky G."/>
            <person name="Strassmann J.E."/>
            <person name="Queller D.C."/>
            <person name="Kuspa A."/>
            <person name="Grigoriev I.V."/>
        </authorList>
    </citation>
    <scope>NUCLEOTIDE SEQUENCE [LARGE SCALE GENOMIC DNA]</scope>
    <source>
        <strain evidence="8">QSDP1</strain>
    </source>
</reference>
<dbReference type="InParanoid" id="F1A441"/>